<evidence type="ECO:0008006" key="9">
    <source>
        <dbReference type="Google" id="ProtNLM"/>
    </source>
</evidence>
<proteinExistence type="predicted"/>
<dbReference type="PROSITE" id="PS50827">
    <property type="entry name" value="DDT"/>
    <property type="match status" value="1"/>
</dbReference>
<dbReference type="GO" id="GO:0005634">
    <property type="term" value="C:nucleus"/>
    <property type="evidence" value="ECO:0007669"/>
    <property type="project" value="UniProtKB-SubCell"/>
</dbReference>
<feature type="compositionally biased region" description="Low complexity" evidence="4">
    <location>
        <begin position="1041"/>
        <end position="1064"/>
    </location>
</feature>
<feature type="region of interest" description="Disordered" evidence="4">
    <location>
        <begin position="1102"/>
        <end position="1125"/>
    </location>
</feature>
<dbReference type="Proteomes" id="UP000553632">
    <property type="component" value="Unassembled WGS sequence"/>
</dbReference>
<feature type="region of interest" description="Disordered" evidence="4">
    <location>
        <begin position="781"/>
        <end position="801"/>
    </location>
</feature>
<feature type="region of interest" description="Disordered" evidence="4">
    <location>
        <begin position="1"/>
        <end position="21"/>
    </location>
</feature>
<gene>
    <name evidence="7" type="ORF">FOZ63_008121</name>
</gene>
<reference evidence="7 8" key="1">
    <citation type="submission" date="2020-04" db="EMBL/GenBank/DDBJ databases">
        <title>Perkinsus olseni comparative genomics.</title>
        <authorList>
            <person name="Bogema D.R."/>
        </authorList>
    </citation>
    <scope>NUCLEOTIDE SEQUENCE [LARGE SCALE GENOMIC DNA]</scope>
    <source>
        <strain evidence="7 8">ATCC PRA-207</strain>
    </source>
</reference>
<feature type="compositionally biased region" description="Polar residues" evidence="4">
    <location>
        <begin position="1750"/>
        <end position="1760"/>
    </location>
</feature>
<name>A0A7J6RDK2_PEROL</name>
<feature type="compositionally biased region" description="Low complexity" evidence="4">
    <location>
        <begin position="1703"/>
        <end position="1716"/>
    </location>
</feature>
<dbReference type="GO" id="GO:0008270">
    <property type="term" value="F:zinc ion binding"/>
    <property type="evidence" value="ECO:0007669"/>
    <property type="project" value="UniProtKB-KW"/>
</dbReference>
<dbReference type="InterPro" id="IPR013087">
    <property type="entry name" value="Znf_C2H2_type"/>
</dbReference>
<feature type="region of interest" description="Disordered" evidence="4">
    <location>
        <begin position="683"/>
        <end position="713"/>
    </location>
</feature>
<feature type="region of interest" description="Disordered" evidence="4">
    <location>
        <begin position="1693"/>
        <end position="1720"/>
    </location>
</feature>
<evidence type="ECO:0000313" key="7">
    <source>
        <dbReference type="EMBL" id="KAF4718703.1"/>
    </source>
</evidence>
<feature type="domain" description="C2H2-type" evidence="5">
    <location>
        <begin position="1719"/>
        <end position="1752"/>
    </location>
</feature>
<dbReference type="EMBL" id="JABANO010026341">
    <property type="protein sequence ID" value="KAF4718703.1"/>
    <property type="molecule type" value="Genomic_DNA"/>
</dbReference>
<evidence type="ECO:0000259" key="6">
    <source>
        <dbReference type="PROSITE" id="PS50827"/>
    </source>
</evidence>
<feature type="compositionally biased region" description="Basic and acidic residues" evidence="4">
    <location>
        <begin position="697"/>
        <end position="706"/>
    </location>
</feature>
<comment type="subcellular location">
    <subcellularLocation>
        <location evidence="1">Nucleus</location>
    </subcellularLocation>
</comment>
<organism evidence="7 8">
    <name type="scientific">Perkinsus olseni</name>
    <name type="common">Perkinsus atlanticus</name>
    <dbReference type="NCBI Taxonomy" id="32597"/>
    <lineage>
        <taxon>Eukaryota</taxon>
        <taxon>Sar</taxon>
        <taxon>Alveolata</taxon>
        <taxon>Perkinsozoa</taxon>
        <taxon>Perkinsea</taxon>
        <taxon>Perkinsida</taxon>
        <taxon>Perkinsidae</taxon>
        <taxon>Perkinsus</taxon>
    </lineage>
</organism>
<feature type="region of interest" description="Disordered" evidence="4">
    <location>
        <begin position="918"/>
        <end position="947"/>
    </location>
</feature>
<keyword evidence="2" id="KW-0539">Nucleus</keyword>
<evidence type="ECO:0000313" key="8">
    <source>
        <dbReference type="Proteomes" id="UP000553632"/>
    </source>
</evidence>
<dbReference type="InterPro" id="IPR018501">
    <property type="entry name" value="DDT_dom"/>
</dbReference>
<evidence type="ECO:0000259" key="5">
    <source>
        <dbReference type="PROSITE" id="PS50157"/>
    </source>
</evidence>
<dbReference type="PROSITE" id="PS50157">
    <property type="entry name" value="ZINC_FINGER_C2H2_2"/>
    <property type="match status" value="1"/>
</dbReference>
<sequence length="1794" mass="192808">MSSNGPPPAGQKVSPADAPTRAATPFNVEAKVFVPLSGSREKQAPSSAFNPDAAEFVPTGAGEPSECLLRELAEVIRSAGMTGVRVNQLPHQYRRYTGKWLVVAGTRFEDLSEAVDALKPRVNIVESDDDLQNEDRCRDPAEAAEGNEGLSSPSSMAACCPPLGRHGDKIVVDQAYGDHPEELQIFKRMIVVVVREFCRRSAAVVGGGVRRDPLASNHPQQAGLALSLFAAEWDRYYQGSHSLKSLRERFGVVKLMPFLRTIKELDLIGTHPEVRVRVKPEYMFESPVPLAPVVGLGGNSNILPHFPSSRRPPADTTDWLARLGGQLGQRPGLGNGLPTAPPPPPPSLVNNMAPGDSTATSHLDEGAAAAATAFVAQQLLQSQQQVMQQLLAAGPVVPGGTQMLRDFMAMYQLPPLMGGLGAAQPGSSAAMDSLIAELLSTSSPDLGHVEEVVKQLEGISADLPYENDEDSPREMWLSLATFRRLIVKVVHAVCRAQETDWRGNDALEGEEGRAFAIGCSLSELADKWREMYPRLRPLQSFYQFYFAVNDPETFLAASPQLWVIRSAERGYPTRVSTAEHVEKHCSPRPGRLTMDGSLDGSVRAGDKLRWQLQRSTVELVSMRCQQQRLEEIDRGCRRGDRHCRAVREGLVEERKRMKEALKGGGSENEPYRGNTTLLAMGHQRLQRGRPAPIDTSRSPERSRGGEESMEETLEGIEVEGVLVDDLKKEWYDVYSRHLQPLLDIPPFPSSMSSDASLPSSAAPLDDATSTFDILSDSSSVLGRVQSRQTRESAASNGEARASAISPEAAVAVMREHLASVPASLSARGDVVNTEALAAAAARRTEALLAREAVPKVSQPANPAVVESSETLLERRHQHTPGMPLRGVYAIPKTGRPAVGQPSVVAGYPPAGLGAAAQKFPPNTFVGPPSATAGPQPGGPPPGLPSFLSSPSAYDAMYTAAMLRQEQHYRTLAAGNSRPATTAPRMVLATRAPRREELGKAAQKRPLEESTPAQSKEVAAAVKVEEHSRPKAAASPGGGSRKGPPAKAKTTPSPAGAAAGTPGSTAKRRRVNAKAKAAAGETSDANGVVLSNDKHPAVKTASKGVQAGTQQQEMKGEVPALPKPKNSVMTPPLQWQSSHQMPPHSLQDAFEVWAFCCYYSEPLLGIPAMLAGEYADALFARSLAPLMQKIHLALLRLVVPHVVTLSTREGCNESSRALRYLPLNASSTTLTLGWQCLAARTISALARDGGGEGRRTEEIDLAARWIESVEYKDIPPRVRITVLRALLDSCRVSPLFVRYQSCVSAALARAKVMMGRLAKIENDSMLRETEIGRGILTSGIEARRRELEQLETRLRMLNNWAKFGTPEAPAGESDSEKEEKPKEEEGDVSMAGAAAIGEDVPSMALAPLCPEGAYKELRMLSKRRAVVSAVRQQATRALLRLAPDEMAGQTSGAGVDRVFGELFSLVHGFSSLDRPAIPTLSFRKRPQQHHSEAEVDRLVESLDREPSRPEGKLRRHLVECRAKDVDLGELFPPDLRSVEGRACMASAGELRGIVRSLRREADRLLELTVKSTPIAAVSESYSALKGLVKPVELPHTLTVNGLLAAESFLGDSVKWSCPGEREAFLVTLGQEASGKGDDSTGSGWWDEYERGCSAGSVDGVVGPLSAAELKELGSNGERSPVMAVAPMIQWQAFGTPQGPKLERSASTGGSTTNSKGGQPHECKECGRVFKSQGGLTQHTNRGCKGAGHSGTPHSSDASSPQVEAYPSAPVGEGGPSPPKLAMCLGWLLDRVGEIN</sequence>
<feature type="region of interest" description="Disordered" evidence="4">
    <location>
        <begin position="1362"/>
        <end position="1387"/>
    </location>
</feature>
<feature type="region of interest" description="Disordered" evidence="4">
    <location>
        <begin position="1732"/>
        <end position="1775"/>
    </location>
</feature>
<protein>
    <recommendedName>
        <fullName evidence="9">C2H2-type domain-containing protein</fullName>
    </recommendedName>
</protein>
<feature type="domain" description="DDT" evidence="6">
    <location>
        <begin position="1142"/>
        <end position="1203"/>
    </location>
</feature>
<keyword evidence="3" id="KW-0862">Zinc</keyword>
<feature type="region of interest" description="Disordered" evidence="4">
    <location>
        <begin position="996"/>
        <end position="1088"/>
    </location>
</feature>
<comment type="caution">
    <text evidence="7">The sequence shown here is derived from an EMBL/GenBank/DDBJ whole genome shotgun (WGS) entry which is preliminary data.</text>
</comment>
<keyword evidence="8" id="KW-1185">Reference proteome</keyword>
<feature type="compositionally biased region" description="Polar residues" evidence="4">
    <location>
        <begin position="781"/>
        <end position="795"/>
    </location>
</feature>
<evidence type="ECO:0000256" key="3">
    <source>
        <dbReference type="PROSITE-ProRule" id="PRU00042"/>
    </source>
</evidence>
<keyword evidence="3" id="KW-0863">Zinc-finger</keyword>
<evidence type="ECO:0000256" key="4">
    <source>
        <dbReference type="SAM" id="MobiDB-lite"/>
    </source>
</evidence>
<accession>A0A7J6RDK2</accession>
<evidence type="ECO:0000256" key="2">
    <source>
        <dbReference type="ARBA" id="ARBA00023242"/>
    </source>
</evidence>
<keyword evidence="3" id="KW-0479">Metal-binding</keyword>
<evidence type="ECO:0000256" key="1">
    <source>
        <dbReference type="ARBA" id="ARBA00004123"/>
    </source>
</evidence>